<dbReference type="Pfam" id="PF20684">
    <property type="entry name" value="Fung_rhodopsin"/>
    <property type="match status" value="1"/>
</dbReference>
<evidence type="ECO:0000256" key="2">
    <source>
        <dbReference type="ARBA" id="ARBA00022692"/>
    </source>
</evidence>
<evidence type="ECO:0000256" key="4">
    <source>
        <dbReference type="ARBA" id="ARBA00023136"/>
    </source>
</evidence>
<dbReference type="AlphaFoldDB" id="A0A9W9CY99"/>
<dbReference type="EMBL" id="JAPEVB010000003">
    <property type="protein sequence ID" value="KAJ4392059.1"/>
    <property type="molecule type" value="Genomic_DNA"/>
</dbReference>
<evidence type="ECO:0000256" key="7">
    <source>
        <dbReference type="SAM" id="Phobius"/>
    </source>
</evidence>
<keyword evidence="4 7" id="KW-0472">Membrane</keyword>
<dbReference type="Proteomes" id="UP001140453">
    <property type="component" value="Unassembled WGS sequence"/>
</dbReference>
<feature type="transmembrane region" description="Helical" evidence="7">
    <location>
        <begin position="81"/>
        <end position="102"/>
    </location>
</feature>
<reference evidence="9" key="1">
    <citation type="submission" date="2022-10" db="EMBL/GenBank/DDBJ databases">
        <title>Tapping the CABI collections for fungal endophytes: first genome assemblies for Collariella, Neodidymelliopsis, Ascochyta clinopodiicola, Didymella pomorum, Didymosphaeria variabile, Neocosmospora piperis and Neocucurbitaria cava.</title>
        <authorList>
            <person name="Hill R."/>
        </authorList>
    </citation>
    <scope>NUCLEOTIDE SEQUENCE</scope>
    <source>
        <strain evidence="9">IMI 355082</strain>
    </source>
</reference>
<name>A0A9W9CY99_9PEZI</name>
<dbReference type="OrthoDB" id="5278984at2759"/>
<dbReference type="InterPro" id="IPR049326">
    <property type="entry name" value="Rhodopsin_dom_fungi"/>
</dbReference>
<feature type="transmembrane region" description="Helical" evidence="7">
    <location>
        <begin position="41"/>
        <end position="61"/>
    </location>
</feature>
<evidence type="ECO:0000256" key="6">
    <source>
        <dbReference type="SAM" id="MobiDB-lite"/>
    </source>
</evidence>
<evidence type="ECO:0000259" key="8">
    <source>
        <dbReference type="Pfam" id="PF20684"/>
    </source>
</evidence>
<gene>
    <name evidence="9" type="ORF">N0V93_005680</name>
</gene>
<accession>A0A9W9CY99</accession>
<feature type="domain" description="Rhodopsin" evidence="8">
    <location>
        <begin position="26"/>
        <end position="267"/>
    </location>
</feature>
<evidence type="ECO:0000256" key="5">
    <source>
        <dbReference type="ARBA" id="ARBA00038359"/>
    </source>
</evidence>
<evidence type="ECO:0000256" key="1">
    <source>
        <dbReference type="ARBA" id="ARBA00004141"/>
    </source>
</evidence>
<feature type="transmembrane region" description="Helical" evidence="7">
    <location>
        <begin position="204"/>
        <end position="223"/>
    </location>
</feature>
<evidence type="ECO:0000313" key="10">
    <source>
        <dbReference type="Proteomes" id="UP001140453"/>
    </source>
</evidence>
<feature type="transmembrane region" description="Helical" evidence="7">
    <location>
        <begin position="6"/>
        <end position="29"/>
    </location>
</feature>
<dbReference type="InterPro" id="IPR052337">
    <property type="entry name" value="SAT4-like"/>
</dbReference>
<feature type="transmembrane region" description="Helical" evidence="7">
    <location>
        <begin position="122"/>
        <end position="149"/>
    </location>
</feature>
<comment type="similarity">
    <text evidence="5">Belongs to the SAT4 family.</text>
</comment>
<evidence type="ECO:0000313" key="9">
    <source>
        <dbReference type="EMBL" id="KAJ4392059.1"/>
    </source>
</evidence>
<sequence>MDGAMGLVVGVVFTCLVLISITIAVRLMVRKMMPHHRFYRDDILVLVASLFTLALCMVSLEGIRHGLGQHEGKLFNKDAEVAYTIMLMWIGQLLYYFAISFAKFSIISSYFRIFPYKRLHQICWGVFGITVAFLIASVTATIFVCHPIQAAWDPTLRTPMSCFHFVDLLYASAAFNVLTDVVLCILPLPYFLRLNIPLKQKVSASCLFIAGGLAAVASGMRGACAYELAGDGADVTFNVAETLIWSVLECAISIMTISIPAMRPLFAKFAPSIFNIANVTEDHKKLVDRISRHLGRSGSVIQRLPSRTNSSRRTSLQRTDSKKRTSFGTDITDSTEVTWAPREGTIAEEITVEQKV</sequence>
<comment type="caution">
    <text evidence="9">The sequence shown here is derived from an EMBL/GenBank/DDBJ whole genome shotgun (WGS) entry which is preliminary data.</text>
</comment>
<keyword evidence="10" id="KW-1185">Reference proteome</keyword>
<comment type="subcellular location">
    <subcellularLocation>
        <location evidence="1">Membrane</location>
        <topology evidence="1">Multi-pass membrane protein</topology>
    </subcellularLocation>
</comment>
<feature type="region of interest" description="Disordered" evidence="6">
    <location>
        <begin position="304"/>
        <end position="328"/>
    </location>
</feature>
<organism evidence="9 10">
    <name type="scientific">Gnomoniopsis smithogilvyi</name>
    <dbReference type="NCBI Taxonomy" id="1191159"/>
    <lineage>
        <taxon>Eukaryota</taxon>
        <taxon>Fungi</taxon>
        <taxon>Dikarya</taxon>
        <taxon>Ascomycota</taxon>
        <taxon>Pezizomycotina</taxon>
        <taxon>Sordariomycetes</taxon>
        <taxon>Sordariomycetidae</taxon>
        <taxon>Diaporthales</taxon>
        <taxon>Gnomoniaceae</taxon>
        <taxon>Gnomoniopsis</taxon>
    </lineage>
</organism>
<evidence type="ECO:0000256" key="3">
    <source>
        <dbReference type="ARBA" id="ARBA00022989"/>
    </source>
</evidence>
<dbReference type="PANTHER" id="PTHR33048">
    <property type="entry name" value="PTH11-LIKE INTEGRAL MEMBRANE PROTEIN (AFU_ORTHOLOGUE AFUA_5G11245)"/>
    <property type="match status" value="1"/>
</dbReference>
<dbReference type="PANTHER" id="PTHR33048:SF131">
    <property type="entry name" value="INTEGRAL MEMBRANE PROTEIN"/>
    <property type="match status" value="1"/>
</dbReference>
<feature type="compositionally biased region" description="Polar residues" evidence="6">
    <location>
        <begin position="305"/>
        <end position="318"/>
    </location>
</feature>
<keyword evidence="3 7" id="KW-1133">Transmembrane helix</keyword>
<feature type="transmembrane region" description="Helical" evidence="7">
    <location>
        <begin position="243"/>
        <end position="262"/>
    </location>
</feature>
<keyword evidence="2 7" id="KW-0812">Transmembrane</keyword>
<feature type="transmembrane region" description="Helical" evidence="7">
    <location>
        <begin position="169"/>
        <end position="192"/>
    </location>
</feature>
<dbReference type="GO" id="GO:0016020">
    <property type="term" value="C:membrane"/>
    <property type="evidence" value="ECO:0007669"/>
    <property type="project" value="UniProtKB-SubCell"/>
</dbReference>
<protein>
    <recommendedName>
        <fullName evidence="8">Rhodopsin domain-containing protein</fullName>
    </recommendedName>
</protein>
<proteinExistence type="inferred from homology"/>